<dbReference type="Pfam" id="PF00583">
    <property type="entry name" value="Acetyltransf_1"/>
    <property type="match status" value="1"/>
</dbReference>
<dbReference type="AlphaFoldDB" id="A0AAD7NVK8"/>
<name>A0AAD7NVK8_9AGAR</name>
<dbReference type="PROSITE" id="PS51186">
    <property type="entry name" value="GNAT"/>
    <property type="match status" value="1"/>
</dbReference>
<sequence length="242" mass="26430">MPQFTYSTHTLPCPRTTPSPPPDLAVIAQKYATARLEALLASPNAFASTHAIESIFTPEEWAKKIWREDAVVLVCVARPDFEVGPLDGEWVGCAILRGPLPAREYALPPEAAAPAAGRDDAETKWQMTGVFVSVAHRGRGIGKMLIQAGKDYAVAQTQADPPLSRVRLRVMIHPDNLLVLSLYSKAGFVDAGGRATGQEAYRTNGDESLFALKLNSLSEEMKMYWTTARVAIVLEWLGEARP</sequence>
<evidence type="ECO:0000256" key="1">
    <source>
        <dbReference type="SAM" id="MobiDB-lite"/>
    </source>
</evidence>
<feature type="domain" description="N-acetyltransferase" evidence="2">
    <location>
        <begin position="26"/>
        <end position="215"/>
    </location>
</feature>
<proteinExistence type="predicted"/>
<keyword evidence="4" id="KW-1185">Reference proteome</keyword>
<dbReference type="Gene3D" id="3.40.630.30">
    <property type="match status" value="1"/>
</dbReference>
<gene>
    <name evidence="3" type="ORF">DFH07DRAFT_797896</name>
</gene>
<evidence type="ECO:0000313" key="4">
    <source>
        <dbReference type="Proteomes" id="UP001215280"/>
    </source>
</evidence>
<dbReference type="InterPro" id="IPR000182">
    <property type="entry name" value="GNAT_dom"/>
</dbReference>
<evidence type="ECO:0000313" key="3">
    <source>
        <dbReference type="EMBL" id="KAJ7776809.1"/>
    </source>
</evidence>
<feature type="region of interest" description="Disordered" evidence="1">
    <location>
        <begin position="1"/>
        <end position="20"/>
    </location>
</feature>
<evidence type="ECO:0000259" key="2">
    <source>
        <dbReference type="PROSITE" id="PS51186"/>
    </source>
</evidence>
<dbReference type="SUPFAM" id="SSF55729">
    <property type="entry name" value="Acyl-CoA N-acyltransferases (Nat)"/>
    <property type="match status" value="1"/>
</dbReference>
<protein>
    <recommendedName>
        <fullName evidence="2">N-acetyltransferase domain-containing protein</fullName>
    </recommendedName>
</protein>
<reference evidence="3" key="1">
    <citation type="submission" date="2023-03" db="EMBL/GenBank/DDBJ databases">
        <title>Massive genome expansion in bonnet fungi (Mycena s.s.) driven by repeated elements and novel gene families across ecological guilds.</title>
        <authorList>
            <consortium name="Lawrence Berkeley National Laboratory"/>
            <person name="Harder C.B."/>
            <person name="Miyauchi S."/>
            <person name="Viragh M."/>
            <person name="Kuo A."/>
            <person name="Thoen E."/>
            <person name="Andreopoulos B."/>
            <person name="Lu D."/>
            <person name="Skrede I."/>
            <person name="Drula E."/>
            <person name="Henrissat B."/>
            <person name="Morin E."/>
            <person name="Kohler A."/>
            <person name="Barry K."/>
            <person name="LaButti K."/>
            <person name="Morin E."/>
            <person name="Salamov A."/>
            <person name="Lipzen A."/>
            <person name="Mereny Z."/>
            <person name="Hegedus B."/>
            <person name="Baldrian P."/>
            <person name="Stursova M."/>
            <person name="Weitz H."/>
            <person name="Taylor A."/>
            <person name="Grigoriev I.V."/>
            <person name="Nagy L.G."/>
            <person name="Martin F."/>
            <person name="Kauserud H."/>
        </authorList>
    </citation>
    <scope>NUCLEOTIDE SEQUENCE</scope>
    <source>
        <strain evidence="3">CBHHK188m</strain>
    </source>
</reference>
<dbReference type="CDD" id="cd04301">
    <property type="entry name" value="NAT_SF"/>
    <property type="match status" value="1"/>
</dbReference>
<dbReference type="Proteomes" id="UP001215280">
    <property type="component" value="Unassembled WGS sequence"/>
</dbReference>
<organism evidence="3 4">
    <name type="scientific">Mycena maculata</name>
    <dbReference type="NCBI Taxonomy" id="230809"/>
    <lineage>
        <taxon>Eukaryota</taxon>
        <taxon>Fungi</taxon>
        <taxon>Dikarya</taxon>
        <taxon>Basidiomycota</taxon>
        <taxon>Agaricomycotina</taxon>
        <taxon>Agaricomycetes</taxon>
        <taxon>Agaricomycetidae</taxon>
        <taxon>Agaricales</taxon>
        <taxon>Marasmiineae</taxon>
        <taxon>Mycenaceae</taxon>
        <taxon>Mycena</taxon>
    </lineage>
</organism>
<accession>A0AAD7NVK8</accession>
<dbReference type="EMBL" id="JARJLG010000011">
    <property type="protein sequence ID" value="KAJ7776809.1"/>
    <property type="molecule type" value="Genomic_DNA"/>
</dbReference>
<dbReference type="InterPro" id="IPR016181">
    <property type="entry name" value="Acyl_CoA_acyltransferase"/>
</dbReference>
<comment type="caution">
    <text evidence="3">The sequence shown here is derived from an EMBL/GenBank/DDBJ whole genome shotgun (WGS) entry which is preliminary data.</text>
</comment>
<dbReference type="GO" id="GO:0016747">
    <property type="term" value="F:acyltransferase activity, transferring groups other than amino-acyl groups"/>
    <property type="evidence" value="ECO:0007669"/>
    <property type="project" value="InterPro"/>
</dbReference>